<keyword evidence="4" id="KW-0804">Transcription</keyword>
<dbReference type="Pfam" id="PF08281">
    <property type="entry name" value="Sigma70_r4_2"/>
    <property type="match status" value="1"/>
</dbReference>
<organism evidence="6 7">
    <name type="scientific">Echinicola arenosa</name>
    <dbReference type="NCBI Taxonomy" id="2774144"/>
    <lineage>
        <taxon>Bacteria</taxon>
        <taxon>Pseudomonadati</taxon>
        <taxon>Bacteroidota</taxon>
        <taxon>Cytophagia</taxon>
        <taxon>Cytophagales</taxon>
        <taxon>Cyclobacteriaceae</taxon>
        <taxon>Echinicola</taxon>
    </lineage>
</organism>
<evidence type="ECO:0000313" key="6">
    <source>
        <dbReference type="EMBL" id="MBD8489473.1"/>
    </source>
</evidence>
<gene>
    <name evidence="6" type="ORF">IFO69_12025</name>
</gene>
<dbReference type="Gene3D" id="1.10.1740.10">
    <property type="match status" value="1"/>
</dbReference>
<evidence type="ECO:0000313" key="7">
    <source>
        <dbReference type="Proteomes" id="UP000647133"/>
    </source>
</evidence>
<comment type="similarity">
    <text evidence="1">Belongs to the sigma-70 factor family. ECF subfamily.</text>
</comment>
<dbReference type="InterPro" id="IPR036388">
    <property type="entry name" value="WH-like_DNA-bd_sf"/>
</dbReference>
<dbReference type="InterPro" id="IPR039425">
    <property type="entry name" value="RNA_pol_sigma-70-like"/>
</dbReference>
<evidence type="ECO:0000256" key="1">
    <source>
        <dbReference type="ARBA" id="ARBA00010641"/>
    </source>
</evidence>
<dbReference type="RefSeq" id="WP_192010343.1">
    <property type="nucleotide sequence ID" value="NZ_JACYTQ010000003.1"/>
</dbReference>
<dbReference type="SUPFAM" id="SSF88659">
    <property type="entry name" value="Sigma3 and sigma4 domains of RNA polymerase sigma factors"/>
    <property type="match status" value="1"/>
</dbReference>
<dbReference type="PANTHER" id="PTHR43133">
    <property type="entry name" value="RNA POLYMERASE ECF-TYPE SIGMA FACTO"/>
    <property type="match status" value="1"/>
</dbReference>
<dbReference type="Gene3D" id="1.10.10.10">
    <property type="entry name" value="Winged helix-like DNA-binding domain superfamily/Winged helix DNA-binding domain"/>
    <property type="match status" value="1"/>
</dbReference>
<dbReference type="SUPFAM" id="SSF88946">
    <property type="entry name" value="Sigma2 domain of RNA polymerase sigma factors"/>
    <property type="match status" value="1"/>
</dbReference>
<dbReference type="InterPro" id="IPR013325">
    <property type="entry name" value="RNA_pol_sigma_r2"/>
</dbReference>
<evidence type="ECO:0000256" key="4">
    <source>
        <dbReference type="ARBA" id="ARBA00023163"/>
    </source>
</evidence>
<keyword evidence="3" id="KW-0731">Sigma factor</keyword>
<evidence type="ECO:0000256" key="3">
    <source>
        <dbReference type="ARBA" id="ARBA00023082"/>
    </source>
</evidence>
<name>A0ABR9AL04_9BACT</name>
<sequence length="215" mass="25151">MKNHLTTPIPIPERKVSRNNLLIPYSNDTEMWQAFKDGSNAAFLNIYKKYFNSLFSYGIRIKDNEDLVKDAIQDVFLDLKKNCRGLGNTDSIKFYLFKCLKRKIFKQFKVWEGQREELVLQDSFGITFSHEQTLINKQIDLEKARLIDGAIQQLSPRKREAIYYVFYEGMSYQQVSELMELCDAKSARDLVYKALRCLRNSAGFLPVIFSLYVPI</sequence>
<dbReference type="PANTHER" id="PTHR43133:SF46">
    <property type="entry name" value="RNA POLYMERASE SIGMA-70 FACTOR ECF SUBFAMILY"/>
    <property type="match status" value="1"/>
</dbReference>
<feature type="domain" description="RNA polymerase sigma factor 70 region 4 type 2" evidence="5">
    <location>
        <begin position="146"/>
        <end position="181"/>
    </location>
</feature>
<keyword evidence="7" id="KW-1185">Reference proteome</keyword>
<evidence type="ECO:0000259" key="5">
    <source>
        <dbReference type="Pfam" id="PF08281"/>
    </source>
</evidence>
<proteinExistence type="inferred from homology"/>
<protein>
    <submittedName>
        <fullName evidence="6">Sigma-70 family RNA polymerase sigma factor</fullName>
    </submittedName>
</protein>
<evidence type="ECO:0000256" key="2">
    <source>
        <dbReference type="ARBA" id="ARBA00023015"/>
    </source>
</evidence>
<dbReference type="InterPro" id="IPR014284">
    <property type="entry name" value="RNA_pol_sigma-70_dom"/>
</dbReference>
<dbReference type="EMBL" id="JACYTQ010000003">
    <property type="protein sequence ID" value="MBD8489473.1"/>
    <property type="molecule type" value="Genomic_DNA"/>
</dbReference>
<dbReference type="InterPro" id="IPR013324">
    <property type="entry name" value="RNA_pol_sigma_r3/r4-like"/>
</dbReference>
<dbReference type="InterPro" id="IPR013249">
    <property type="entry name" value="RNA_pol_sigma70_r4_t2"/>
</dbReference>
<comment type="caution">
    <text evidence="6">The sequence shown here is derived from an EMBL/GenBank/DDBJ whole genome shotgun (WGS) entry which is preliminary data.</text>
</comment>
<dbReference type="NCBIfam" id="TIGR02937">
    <property type="entry name" value="sigma70-ECF"/>
    <property type="match status" value="1"/>
</dbReference>
<reference evidence="6 7" key="1">
    <citation type="submission" date="2020-09" db="EMBL/GenBank/DDBJ databases">
        <title>Echinicola sp. CAU 1574 isolated from sand of Sido Beach.</title>
        <authorList>
            <person name="Kim W."/>
        </authorList>
    </citation>
    <scope>NUCLEOTIDE SEQUENCE [LARGE SCALE GENOMIC DNA]</scope>
    <source>
        <strain evidence="6 7">CAU 1574</strain>
    </source>
</reference>
<accession>A0ABR9AL04</accession>
<dbReference type="Proteomes" id="UP000647133">
    <property type="component" value="Unassembled WGS sequence"/>
</dbReference>
<keyword evidence="2" id="KW-0805">Transcription regulation</keyword>